<dbReference type="AlphaFoldDB" id="A0A7S1F7C3"/>
<gene>
    <name evidence="1" type="ORF">NSCI0253_LOCUS23774</name>
</gene>
<evidence type="ECO:0000313" key="1">
    <source>
        <dbReference type="EMBL" id="CAD8849424.1"/>
    </source>
</evidence>
<proteinExistence type="predicted"/>
<sequence>MFGALKPRTLLARCGAVGTPSAHVSVLVCPWYAVSQIRGPSGSNPINSVSLLQQYYKSMPIRKKWRKAIQKGTMIWCNKTGQVRIPPMTIQGYDAKNPYRGKWTDLRAPRVYLKD</sequence>
<protein>
    <submittedName>
        <fullName evidence="1">Uncharacterized protein</fullName>
    </submittedName>
</protein>
<dbReference type="Pfam" id="PF23512">
    <property type="entry name" value="Microp_apicomplexa_8"/>
    <property type="match status" value="1"/>
</dbReference>
<dbReference type="EMBL" id="HBFQ01033742">
    <property type="protein sequence ID" value="CAD8849424.1"/>
    <property type="molecule type" value="Transcribed_RNA"/>
</dbReference>
<name>A0A7S1F7C3_NOCSC</name>
<organism evidence="1">
    <name type="scientific">Noctiluca scintillans</name>
    <name type="common">Sea sparkle</name>
    <name type="synonym">Red tide dinoflagellate</name>
    <dbReference type="NCBI Taxonomy" id="2966"/>
    <lineage>
        <taxon>Eukaryota</taxon>
        <taxon>Sar</taxon>
        <taxon>Alveolata</taxon>
        <taxon>Dinophyceae</taxon>
        <taxon>Noctilucales</taxon>
        <taxon>Noctilucaceae</taxon>
        <taxon>Noctiluca</taxon>
    </lineage>
</organism>
<accession>A0A7S1F7C3</accession>
<dbReference type="InterPro" id="IPR056347">
    <property type="entry name" value="Microp_apicomplexa_8"/>
</dbReference>
<reference evidence="1" key="1">
    <citation type="submission" date="2021-01" db="EMBL/GenBank/DDBJ databases">
        <authorList>
            <person name="Corre E."/>
            <person name="Pelletier E."/>
            <person name="Niang G."/>
            <person name="Scheremetjew M."/>
            <person name="Finn R."/>
            <person name="Kale V."/>
            <person name="Holt S."/>
            <person name="Cochrane G."/>
            <person name="Meng A."/>
            <person name="Brown T."/>
            <person name="Cohen L."/>
        </authorList>
    </citation>
    <scope>NUCLEOTIDE SEQUENCE</scope>
</reference>